<reference evidence="3" key="5">
    <citation type="journal article" date="2019" name="Int. J. Syst. Evol. Microbiol.">
        <title>The Global Catalogue of Microorganisms (GCM) 10K type strain sequencing project: providing services to taxonomists for standard genome sequencing and annotation.</title>
        <authorList>
            <consortium name="The Broad Institute Genomics Platform"/>
            <consortium name="The Broad Institute Genome Sequencing Center for Infectious Disease"/>
            <person name="Wu L."/>
            <person name="Ma J."/>
        </authorList>
    </citation>
    <scope>NUCLEOTIDE SEQUENCE [LARGE SCALE GENOMIC DNA]</scope>
    <source>
        <strain evidence="3">KCTC 5701</strain>
    </source>
</reference>
<dbReference type="SUPFAM" id="SSF51197">
    <property type="entry name" value="Clavaminate synthase-like"/>
    <property type="match status" value="1"/>
</dbReference>
<dbReference type="Gene3D" id="2.60.120.620">
    <property type="entry name" value="q2cbj1_9rhob like domain"/>
    <property type="match status" value="1"/>
</dbReference>
<dbReference type="GO" id="GO:0005506">
    <property type="term" value="F:iron ion binding"/>
    <property type="evidence" value="ECO:0007669"/>
    <property type="project" value="UniProtKB-ARBA"/>
</dbReference>
<dbReference type="RefSeq" id="WP_344346061.1">
    <property type="nucleotide sequence ID" value="NZ_BAAASM010000002.1"/>
</dbReference>
<dbReference type="Proteomes" id="UP001596065">
    <property type="component" value="Unassembled WGS sequence"/>
</dbReference>
<keyword evidence="2" id="KW-0223">Dioxygenase</keyword>
<dbReference type="SMR" id="Q9RN60"/>
<feature type="binding site" evidence="4">
    <location>
        <position position="139"/>
    </location>
    <ligand>
        <name>2-oxoglutarate</name>
        <dbReference type="ChEBI" id="CHEBI:16810"/>
    </ligand>
</feature>
<dbReference type="Pfam" id="PF05721">
    <property type="entry name" value="PhyH"/>
    <property type="match status" value="1"/>
</dbReference>
<accession>Q9RN60</accession>
<feature type="binding site" evidence="4">
    <location>
        <position position="121"/>
    </location>
    <ligand>
        <name>Fe(3+)</name>
        <dbReference type="ChEBI" id="CHEBI:29034"/>
    </ligand>
</feature>
<reference evidence="4" key="4">
    <citation type="journal article" date="2016" name="Proc. Natl. Acad. Sci. U.S.A.">
        <title>Divergent non-heme iron enzymes in the nogalamycin biosynthetic pathway.</title>
        <authorList>
            <person name="Siitonen V."/>
            <person name="Selvaraj B."/>
            <person name="Niiranen L."/>
            <person name="Lindqvist Y."/>
            <person name="Schneider G."/>
            <person name="Metsa-Ketela M."/>
        </authorList>
    </citation>
    <scope>X-RAY CRYSTALLOGRAPHY (2.24 ANGSTROMS) OF 2-267 IN COMPLEX WITH 2-OXOGLUTARATE AND FE(3+)</scope>
</reference>
<feature type="binding site" evidence="4">
    <location>
        <position position="123"/>
    </location>
    <ligand>
        <name>Fe(3+)</name>
        <dbReference type="ChEBI" id="CHEBI:29034"/>
    </ligand>
</feature>
<keyword evidence="4" id="KW-0479">Metal-binding</keyword>
<feature type="binding site" evidence="4">
    <location>
        <position position="118"/>
    </location>
    <ligand>
        <name>2-oxoglutarate</name>
        <dbReference type="ChEBI" id="CHEBI:16810"/>
    </ligand>
</feature>
<dbReference type="AlphaFoldDB" id="Q9RN60"/>
<reference evidence="1" key="1">
    <citation type="journal article" date="1997" name="Mol. Gen. Genet.">
        <title>Characterization of Streptomyces nogalater genes encoding enzymes involved in glycosylation steps in nogalamycin biosynthesis.</title>
        <authorList>
            <person name="Torkkell S."/>
            <person name="Ylihonko K."/>
            <person name="Hakala J."/>
            <person name="Skurnik M."/>
            <person name="Mantsala P."/>
        </authorList>
    </citation>
    <scope>NUCLEOTIDE SEQUENCE</scope>
    <source>
        <strain evidence="1">ATCC27451</strain>
    </source>
</reference>
<organism evidence="1">
    <name type="scientific">Streptomyces nogalater</name>
    <dbReference type="NCBI Taxonomy" id="38314"/>
    <lineage>
        <taxon>Bacteria</taxon>
        <taxon>Bacillati</taxon>
        <taxon>Actinomycetota</taxon>
        <taxon>Actinomycetes</taxon>
        <taxon>Kitasatosporales</taxon>
        <taxon>Streptomycetaceae</taxon>
        <taxon>Streptomyces</taxon>
    </lineage>
</organism>
<reference evidence="2" key="6">
    <citation type="submission" date="2024-09" db="EMBL/GenBank/DDBJ databases">
        <authorList>
            <person name="Sun Q."/>
            <person name="Mori K."/>
        </authorList>
    </citation>
    <scope>NUCLEOTIDE SEQUENCE</scope>
    <source>
        <strain evidence="2">CGMCC 4.1442</strain>
    </source>
</reference>
<dbReference type="EMBL" id="JBHSOE010000015">
    <property type="protein sequence ID" value="MFC5656180.1"/>
    <property type="molecule type" value="Genomic_DNA"/>
</dbReference>
<reference evidence="1" key="2">
    <citation type="journal article" date="2000" name="Antimicrob. Agents Chemother.">
        <title>Identification of a cyclase gene dictating the C-9 stereochemistry of anthracyclines from Streptomyces nogalater.</title>
        <authorList>
            <person name="Torkkell S."/>
            <person name="Kunnari T."/>
            <person name="Palmu K."/>
            <person name="Hakala J."/>
            <person name="Mantsala P."/>
            <person name="Ylihonko K."/>
        </authorList>
    </citation>
    <scope>NUCLEOTIDE SEQUENCE</scope>
    <source>
        <strain evidence="1">ATCC27451</strain>
    </source>
</reference>
<gene>
    <name evidence="1" type="primary">snoK</name>
    <name evidence="2" type="ORF">ACFP3J_11865</name>
</gene>
<evidence type="ECO:0007829" key="4">
    <source>
        <dbReference type="PDB" id="5EPA"/>
    </source>
</evidence>
<keyword evidence="2" id="KW-0560">Oxidoreductase</keyword>
<dbReference type="EMBL" id="AF187532">
    <property type="protein sequence ID" value="AAF01812.1"/>
    <property type="molecule type" value="Genomic_DNA"/>
</dbReference>
<feature type="binding site" evidence="4">
    <location>
        <position position="204"/>
    </location>
    <ligand>
        <name>2-oxoglutarate</name>
        <dbReference type="ChEBI" id="CHEBI:16810"/>
    </ligand>
</feature>
<evidence type="ECO:0000313" key="1">
    <source>
        <dbReference type="EMBL" id="AAF01812.1"/>
    </source>
</evidence>
<dbReference type="PDBsum" id="5EPA"/>
<proteinExistence type="evidence at protein level"/>
<name>Q9RN60_STRNO</name>
<evidence type="ECO:0000313" key="2">
    <source>
        <dbReference type="EMBL" id="MFC5656180.1"/>
    </source>
</evidence>
<feature type="binding site" evidence="4">
    <location>
        <position position="210"/>
    </location>
    <ligand>
        <name>Fe(3+)</name>
        <dbReference type="ChEBI" id="CHEBI:29034"/>
    </ligand>
</feature>
<keyword evidence="4" id="KW-0002">3D-structure</keyword>
<feature type="binding site" evidence="4">
    <location>
        <position position="221"/>
    </location>
    <ligand>
        <name>2-oxoglutarate</name>
        <dbReference type="ChEBI" id="CHEBI:16810"/>
    </ligand>
</feature>
<dbReference type="GO" id="GO:0016706">
    <property type="term" value="F:2-oxoglutarate-dependent dioxygenase activity"/>
    <property type="evidence" value="ECO:0007669"/>
    <property type="project" value="UniProtKB-ARBA"/>
</dbReference>
<keyword evidence="3" id="KW-1185">Reference proteome</keyword>
<dbReference type="InterPro" id="IPR008775">
    <property type="entry name" value="Phytyl_CoA_dOase-like"/>
</dbReference>
<dbReference type="PANTHER" id="PTHR20883">
    <property type="entry name" value="PHYTANOYL-COA DIOXYGENASE DOMAIN CONTAINING 1"/>
    <property type="match status" value="1"/>
</dbReference>
<protein>
    <submittedName>
        <fullName evidence="2">Phytanoyl-CoA dioxygenase family protein</fullName>
    </submittedName>
    <submittedName>
        <fullName evidence="1">SnoK</fullName>
    </submittedName>
</protein>
<sequence length="267" mass="29763">MPDPGGPTTAENLSKEAVRFYREQGYVHIPRVLSETEVTAFRAACEEVLEKEGREIWGAGEDEVQVHYVAQAWQKHPELRSLVLHPEISGIALRLAGAPLRVYSSDILVKEPKRTLPTLVHDDETGLPLNELSATLTAWIALTDVPVERGCMSYVPGSHLRAREDRQEHMTSFAEFRDLADVWPDYPWQPRVAVPVRAGDVVFHHCRTVHMAEANTSDSVRMAHGVVYMDADATYRPGVQDGHLSRLSPGDPLEGELFPLVTAGTRQ</sequence>
<reference evidence="2" key="3">
    <citation type="journal article" date="2014" name="Int. J. Syst. Evol. Microbiol.">
        <title>Complete genome of a new Firmicutes species belonging to the dominant human colonic microbiota ('Ruminococcus bicirculans') reveals two chromosomes and a selective capacity to utilize plant glucans.</title>
        <authorList>
            <consortium name="NISC Comparative Sequencing Program"/>
            <person name="Wegmann U."/>
            <person name="Louis P."/>
            <person name="Goesmann A."/>
            <person name="Henrissat B."/>
            <person name="Duncan S.H."/>
            <person name="Flint H.J."/>
        </authorList>
    </citation>
    <scope>NUCLEOTIDE SEQUENCE</scope>
    <source>
        <strain evidence="2">CGMCC 4.1442</strain>
    </source>
</reference>
<dbReference type="PANTHER" id="PTHR20883:SF48">
    <property type="entry name" value="ECTOINE DIOXYGENASE"/>
    <property type="match status" value="1"/>
</dbReference>
<dbReference type="PDB" id="5EPA">
    <property type="method" value="X-ray"/>
    <property type="resolution" value="2.24 A"/>
    <property type="chains" value="A/B/C/D/E/F=2-267"/>
</dbReference>
<evidence type="ECO:0000313" key="3">
    <source>
        <dbReference type="Proteomes" id="UP001596065"/>
    </source>
</evidence>